<organism evidence="3 4">
    <name type="scientific">Oryza sativa subsp. japonica</name>
    <name type="common">Rice</name>
    <dbReference type="NCBI Taxonomy" id="39947"/>
    <lineage>
        <taxon>Eukaryota</taxon>
        <taxon>Viridiplantae</taxon>
        <taxon>Streptophyta</taxon>
        <taxon>Embryophyta</taxon>
        <taxon>Tracheophyta</taxon>
        <taxon>Spermatophyta</taxon>
        <taxon>Magnoliopsida</taxon>
        <taxon>Liliopsida</taxon>
        <taxon>Poales</taxon>
        <taxon>Poaceae</taxon>
        <taxon>BOP clade</taxon>
        <taxon>Oryzoideae</taxon>
        <taxon>Oryzeae</taxon>
        <taxon>Oryzinae</taxon>
        <taxon>Oryza</taxon>
        <taxon>Oryza sativa</taxon>
    </lineage>
</organism>
<keyword evidence="2" id="KW-0472">Membrane</keyword>
<gene>
    <name evidence="3" type="ordered locus">Os12g0169600</name>
</gene>
<evidence type="ECO:0000313" key="3">
    <source>
        <dbReference type="EMBL" id="BAH95536.1"/>
    </source>
</evidence>
<proteinExistence type="predicted"/>
<sequence length="222" mass="24848">MKRWARQSWFEASPLLITTFDIRFFPNIRVFFVLVLGITLKTESLWINLKRWRRRGGGSWRWTSRTRRAGRGWRRSEQAGVQDAAGDGAGAGAVHLGGHPVRGDAVPVHRRRPEDRRRPRRARDRARDQRRQGPRPAGRVRSRVFGARGSTASRHARPPTTSRVPASSSGAPSSPSPMPAPPPSPSRRLPRASPATPPSPRSVISCTDQFNPKNLNINRPTK</sequence>
<accession>C7JA37</accession>
<feature type="region of interest" description="Disordered" evidence="1">
    <location>
        <begin position="63"/>
        <end position="222"/>
    </location>
</feature>
<protein>
    <submittedName>
        <fullName evidence="3">Os12g0169600 protein</fullName>
    </submittedName>
</protein>
<evidence type="ECO:0000313" key="4">
    <source>
        <dbReference type="Proteomes" id="UP000000763"/>
    </source>
</evidence>
<feature type="transmembrane region" description="Helical" evidence="2">
    <location>
        <begin position="28"/>
        <end position="49"/>
    </location>
</feature>
<evidence type="ECO:0000256" key="1">
    <source>
        <dbReference type="SAM" id="MobiDB-lite"/>
    </source>
</evidence>
<name>C7JA37_ORYSJ</name>
<reference evidence="4" key="2">
    <citation type="journal article" date="2008" name="Nucleic Acids Res.">
        <title>The rice annotation project database (RAP-DB): 2008 update.</title>
        <authorList>
            <consortium name="The rice annotation project (RAP)"/>
        </authorList>
    </citation>
    <scope>GENOME REANNOTATION</scope>
    <source>
        <strain evidence="4">cv. Nipponbare</strain>
    </source>
</reference>
<feature type="compositionally biased region" description="Polar residues" evidence="1">
    <location>
        <begin position="204"/>
        <end position="222"/>
    </location>
</feature>
<dbReference type="AlphaFoldDB" id="C7JA37"/>
<feature type="compositionally biased region" description="Low complexity" evidence="1">
    <location>
        <begin position="78"/>
        <end position="99"/>
    </location>
</feature>
<reference evidence="3 4" key="1">
    <citation type="journal article" date="2005" name="Nature">
        <title>The map-based sequence of the rice genome.</title>
        <authorList>
            <consortium name="International rice genome sequencing project (IRGSP)"/>
            <person name="Matsumoto T."/>
            <person name="Wu J."/>
            <person name="Kanamori H."/>
            <person name="Katayose Y."/>
            <person name="Fujisawa M."/>
            <person name="Namiki N."/>
            <person name="Mizuno H."/>
            <person name="Yamamoto K."/>
            <person name="Antonio B.A."/>
            <person name="Baba T."/>
            <person name="Sakata K."/>
            <person name="Nagamura Y."/>
            <person name="Aoki H."/>
            <person name="Arikawa K."/>
            <person name="Arita K."/>
            <person name="Bito T."/>
            <person name="Chiden Y."/>
            <person name="Fujitsuka N."/>
            <person name="Fukunaka R."/>
            <person name="Hamada M."/>
            <person name="Harada C."/>
            <person name="Hayashi A."/>
            <person name="Hijishita S."/>
            <person name="Honda M."/>
            <person name="Hosokawa S."/>
            <person name="Ichikawa Y."/>
            <person name="Idonuma A."/>
            <person name="Iijima M."/>
            <person name="Ikeda M."/>
            <person name="Ikeno M."/>
            <person name="Ito K."/>
            <person name="Ito S."/>
            <person name="Ito T."/>
            <person name="Ito Y."/>
            <person name="Ito Y."/>
            <person name="Iwabuchi A."/>
            <person name="Kamiya K."/>
            <person name="Karasawa W."/>
            <person name="Kurita K."/>
            <person name="Katagiri S."/>
            <person name="Kikuta A."/>
            <person name="Kobayashi H."/>
            <person name="Kobayashi N."/>
            <person name="Machita K."/>
            <person name="Maehara T."/>
            <person name="Masukawa M."/>
            <person name="Mizubayashi T."/>
            <person name="Mukai Y."/>
            <person name="Nagasaki H."/>
            <person name="Nagata Y."/>
            <person name="Naito S."/>
            <person name="Nakashima M."/>
            <person name="Nakama Y."/>
            <person name="Nakamichi Y."/>
            <person name="Nakamura M."/>
            <person name="Meguro A."/>
            <person name="Negishi M."/>
            <person name="Ohta I."/>
            <person name="Ohta T."/>
            <person name="Okamoto M."/>
            <person name="Ono N."/>
            <person name="Saji S."/>
            <person name="Sakaguchi M."/>
            <person name="Sakai K."/>
            <person name="Shibata M."/>
            <person name="Shimokawa T."/>
            <person name="Song J."/>
            <person name="Takazaki Y."/>
            <person name="Terasawa K."/>
            <person name="Tsugane M."/>
            <person name="Tsuji K."/>
            <person name="Ueda S."/>
            <person name="Waki K."/>
            <person name="Yamagata H."/>
            <person name="Yamamoto M."/>
            <person name="Yamamoto S."/>
            <person name="Yamane H."/>
            <person name="Yoshiki S."/>
            <person name="Yoshihara R."/>
            <person name="Yukawa K."/>
            <person name="Zhong H."/>
            <person name="Yano M."/>
            <person name="Yuan Q."/>
            <person name="Ouyang S."/>
            <person name="Liu J."/>
            <person name="Jones K.M."/>
            <person name="Gansberger K."/>
            <person name="Moffat K."/>
            <person name="Hill J."/>
            <person name="Bera J."/>
            <person name="Fadrosh D."/>
            <person name="Jin S."/>
            <person name="Johri S."/>
            <person name="Kim M."/>
            <person name="Overton L."/>
            <person name="Reardon M."/>
            <person name="Tsitrin T."/>
            <person name="Vuong H."/>
            <person name="Weaver B."/>
            <person name="Ciecko A."/>
            <person name="Tallon L."/>
            <person name="Jackson J."/>
            <person name="Pai G."/>
            <person name="Aken S.V."/>
            <person name="Utterback T."/>
            <person name="Reidmuller S."/>
            <person name="Feldblyum T."/>
            <person name="Hsiao J."/>
            <person name="Zismann V."/>
            <person name="Iobst S."/>
            <person name="de Vazeille A.R."/>
            <person name="Buell C.R."/>
            <person name="Ying K."/>
            <person name="Li Y."/>
            <person name="Lu T."/>
            <person name="Huang Y."/>
            <person name="Zhao Q."/>
            <person name="Feng Q."/>
            <person name="Zhang L."/>
            <person name="Zhu J."/>
            <person name="Weng Q."/>
            <person name="Mu J."/>
            <person name="Lu Y."/>
            <person name="Fan D."/>
            <person name="Liu Y."/>
            <person name="Guan J."/>
            <person name="Zhang Y."/>
            <person name="Yu S."/>
            <person name="Liu X."/>
            <person name="Zhang Y."/>
            <person name="Hong G."/>
            <person name="Han B."/>
            <person name="Choisne N."/>
            <person name="Demange N."/>
            <person name="Orjeda G."/>
            <person name="Samain S."/>
            <person name="Cattolico L."/>
            <person name="Pelletier E."/>
            <person name="Couloux A."/>
            <person name="Segurens B."/>
            <person name="Wincker P."/>
            <person name="D'Hont A."/>
            <person name="Scarpelli C."/>
            <person name="Weissenbach J."/>
            <person name="Salanoubat M."/>
            <person name="Quetier F."/>
            <person name="Yu Y."/>
            <person name="Kim H.R."/>
            <person name="Rambo T."/>
            <person name="Currie J."/>
            <person name="Collura K."/>
            <person name="Luo M."/>
            <person name="Yang T."/>
            <person name="Ammiraju J.S.S."/>
            <person name="Engler F."/>
            <person name="Soderlund C."/>
            <person name="Wing R.A."/>
            <person name="Palmer L.E."/>
            <person name="de la Bastide M."/>
            <person name="Spiegel L."/>
            <person name="Nascimento L."/>
            <person name="Zutavern T."/>
            <person name="O'Shaughnessy A."/>
            <person name="Dike S."/>
            <person name="Dedhia N."/>
            <person name="Preston R."/>
            <person name="Balija V."/>
            <person name="McCombie W.R."/>
            <person name="Chow T."/>
            <person name="Chen H."/>
            <person name="Chung M."/>
            <person name="Chen C."/>
            <person name="Shaw J."/>
            <person name="Wu H."/>
            <person name="Hsiao K."/>
            <person name="Chao Y."/>
            <person name="Chu M."/>
            <person name="Cheng C."/>
            <person name="Hour A."/>
            <person name="Lee P."/>
            <person name="Lin S."/>
            <person name="Lin Y."/>
            <person name="Liou J."/>
            <person name="Liu S."/>
            <person name="Hsing Y."/>
            <person name="Raghuvanshi S."/>
            <person name="Mohanty A."/>
            <person name="Bharti A.K."/>
            <person name="Gaur A."/>
            <person name="Gupta V."/>
            <person name="Kumar D."/>
            <person name="Ravi V."/>
            <person name="Vij S."/>
            <person name="Kapur A."/>
            <person name="Khurana P."/>
            <person name="Khurana P."/>
            <person name="Khurana J.P."/>
            <person name="Tyagi A.K."/>
            <person name="Gaikwad K."/>
            <person name="Singh A."/>
            <person name="Dalal V."/>
            <person name="Srivastava S."/>
            <person name="Dixit A."/>
            <person name="Pal A.K."/>
            <person name="Ghazi I.A."/>
            <person name="Yadav M."/>
            <person name="Pandit A."/>
            <person name="Bhargava A."/>
            <person name="Sureshbabu K."/>
            <person name="Batra K."/>
            <person name="Sharma T.R."/>
            <person name="Mohapatra T."/>
            <person name="Singh N.K."/>
            <person name="Messing J."/>
            <person name="Nelson A.B."/>
            <person name="Fuks G."/>
            <person name="Kavchok S."/>
            <person name="Keizer G."/>
            <person name="Linton E."/>
            <person name="Llaca V."/>
            <person name="Song R."/>
            <person name="Tanyolac B."/>
            <person name="Young S."/>
            <person name="Ho-Il K."/>
            <person name="Hahn J.H."/>
            <person name="Sangsakoo G."/>
            <person name="Vanavichit A."/>
            <person name="de Mattos Luiz.A.T."/>
            <person name="Zimmer P.D."/>
            <person name="Malone G."/>
            <person name="Dellagostin O."/>
            <person name="de Oliveira A.C."/>
            <person name="Bevan M."/>
            <person name="Bancroft I."/>
            <person name="Minx P."/>
            <person name="Cordum H."/>
            <person name="Wilson R."/>
            <person name="Cheng Z."/>
            <person name="Jin W."/>
            <person name="Jiang J."/>
            <person name="Leong S.A."/>
            <person name="Iwama H."/>
            <person name="Gojobori T."/>
            <person name="Itoh T."/>
            <person name="Niimura Y."/>
            <person name="Fujii Y."/>
            <person name="Habara T."/>
            <person name="Sakai H."/>
            <person name="Sato Y."/>
            <person name="Wilson G."/>
            <person name="Kumar K."/>
            <person name="McCouch S."/>
            <person name="Juretic N."/>
            <person name="Hoen D."/>
            <person name="Wright S."/>
            <person name="Bruskiewich R."/>
            <person name="Bureau T."/>
            <person name="Miyao A."/>
            <person name="Hirochika H."/>
            <person name="Nishikawa T."/>
            <person name="Kadowaki K."/>
            <person name="Sugiura M."/>
            <person name="Burr B."/>
            <person name="Sasaki T."/>
        </authorList>
    </citation>
    <scope>NUCLEOTIDE SEQUENCE [LARGE SCALE GENOMIC DNA]</scope>
    <source>
        <strain evidence="4">cv. Nipponbare</strain>
    </source>
</reference>
<keyword evidence="2" id="KW-1133">Transmembrane helix</keyword>
<feature type="compositionally biased region" description="Basic residues" evidence="1">
    <location>
        <begin position="64"/>
        <end position="73"/>
    </location>
</feature>
<dbReference type="KEGG" id="dosa:Os12g0169600"/>
<feature type="compositionally biased region" description="Low complexity" evidence="1">
    <location>
        <begin position="162"/>
        <end position="173"/>
    </location>
</feature>
<evidence type="ECO:0000256" key="2">
    <source>
        <dbReference type="SAM" id="Phobius"/>
    </source>
</evidence>
<feature type="compositionally biased region" description="Pro residues" evidence="1">
    <location>
        <begin position="174"/>
        <end position="185"/>
    </location>
</feature>
<dbReference type="Proteomes" id="UP000000763">
    <property type="component" value="Chromosome 12"/>
</dbReference>
<dbReference type="EMBL" id="AP008218">
    <property type="protein sequence ID" value="BAH95536.1"/>
    <property type="molecule type" value="Genomic_DNA"/>
</dbReference>
<keyword evidence="2" id="KW-0812">Transmembrane</keyword>